<organism evidence="9 10">
    <name type="scientific">Rosa chinensis</name>
    <name type="common">China rose</name>
    <dbReference type="NCBI Taxonomy" id="74649"/>
    <lineage>
        <taxon>Eukaryota</taxon>
        <taxon>Viridiplantae</taxon>
        <taxon>Streptophyta</taxon>
        <taxon>Embryophyta</taxon>
        <taxon>Tracheophyta</taxon>
        <taxon>Spermatophyta</taxon>
        <taxon>Magnoliopsida</taxon>
        <taxon>eudicotyledons</taxon>
        <taxon>Gunneridae</taxon>
        <taxon>Pentapetalae</taxon>
        <taxon>rosids</taxon>
        <taxon>fabids</taxon>
        <taxon>Rosales</taxon>
        <taxon>Rosaceae</taxon>
        <taxon>Rosoideae</taxon>
        <taxon>Rosoideae incertae sedis</taxon>
        <taxon>Rosa</taxon>
    </lineage>
</organism>
<evidence type="ECO:0000313" key="10">
    <source>
        <dbReference type="Proteomes" id="UP000238479"/>
    </source>
</evidence>
<keyword evidence="5" id="KW-0547">Nucleotide-binding</keyword>
<dbReference type="Gene3D" id="1.10.238.10">
    <property type="entry name" value="EF-hand"/>
    <property type="match status" value="1"/>
</dbReference>
<keyword evidence="3" id="KW-0597">Phosphoprotein</keyword>
<dbReference type="EMBL" id="PDCK01000039">
    <property type="protein sequence ID" value="PRQ54642.1"/>
    <property type="molecule type" value="Genomic_DNA"/>
</dbReference>
<keyword evidence="6 9" id="KW-0418">Kinase</keyword>
<keyword evidence="10" id="KW-1185">Reference proteome</keyword>
<name>A0A2P6S7I1_ROSCH</name>
<keyword evidence="4 9" id="KW-0808">Transferase</keyword>
<dbReference type="InterPro" id="IPR002048">
    <property type="entry name" value="EF_hand_dom"/>
</dbReference>
<keyword evidence="7" id="KW-0067">ATP-binding</keyword>
<proteinExistence type="inferred from homology"/>
<evidence type="ECO:0000256" key="4">
    <source>
        <dbReference type="ARBA" id="ARBA00022679"/>
    </source>
</evidence>
<evidence type="ECO:0000256" key="7">
    <source>
        <dbReference type="ARBA" id="ARBA00022840"/>
    </source>
</evidence>
<comment type="similarity">
    <text evidence="1">Belongs to the protein kinase superfamily. CAMK Ser/Thr protein kinase family. CaMK subfamily.</text>
</comment>
<dbReference type="PROSITE" id="PS50222">
    <property type="entry name" value="EF_HAND_2"/>
    <property type="match status" value="1"/>
</dbReference>
<dbReference type="STRING" id="74649.A0A2P6S7I1"/>
<evidence type="ECO:0000256" key="2">
    <source>
        <dbReference type="ARBA" id="ARBA00022527"/>
    </source>
</evidence>
<comment type="caution">
    <text evidence="9">The sequence shown here is derived from an EMBL/GenBank/DDBJ whole genome shotgun (WGS) entry which is preliminary data.</text>
</comment>
<evidence type="ECO:0000256" key="6">
    <source>
        <dbReference type="ARBA" id="ARBA00022777"/>
    </source>
</evidence>
<evidence type="ECO:0000259" key="8">
    <source>
        <dbReference type="PROSITE" id="PS50222"/>
    </source>
</evidence>
<dbReference type="SUPFAM" id="SSF47473">
    <property type="entry name" value="EF-hand"/>
    <property type="match status" value="1"/>
</dbReference>
<dbReference type="GO" id="GO:0005509">
    <property type="term" value="F:calcium ion binding"/>
    <property type="evidence" value="ECO:0007669"/>
    <property type="project" value="InterPro"/>
</dbReference>
<dbReference type="GO" id="GO:0005524">
    <property type="term" value="F:ATP binding"/>
    <property type="evidence" value="ECO:0007669"/>
    <property type="project" value="UniProtKB-KW"/>
</dbReference>
<evidence type="ECO:0000256" key="1">
    <source>
        <dbReference type="ARBA" id="ARBA00005354"/>
    </source>
</evidence>
<feature type="domain" description="EF-hand" evidence="8">
    <location>
        <begin position="64"/>
        <end position="89"/>
    </location>
</feature>
<evidence type="ECO:0000256" key="5">
    <source>
        <dbReference type="ARBA" id="ARBA00022741"/>
    </source>
</evidence>
<reference evidence="9 10" key="1">
    <citation type="journal article" date="2018" name="Nat. Genet.">
        <title>The Rosa genome provides new insights in the design of modern roses.</title>
        <authorList>
            <person name="Bendahmane M."/>
        </authorList>
    </citation>
    <scope>NUCLEOTIDE SEQUENCE [LARGE SCALE GENOMIC DNA]</scope>
    <source>
        <strain evidence="10">cv. Old Blush</strain>
    </source>
</reference>
<evidence type="ECO:0000313" key="9">
    <source>
        <dbReference type="EMBL" id="PRQ54642.1"/>
    </source>
</evidence>
<dbReference type="AlphaFoldDB" id="A0A2P6S7I1"/>
<keyword evidence="2 9" id="KW-0723">Serine/threonine-protein kinase</keyword>
<dbReference type="InterPro" id="IPR011992">
    <property type="entry name" value="EF-hand-dom_pair"/>
</dbReference>
<dbReference type="OMA" id="IKNHICD"/>
<dbReference type="InterPro" id="IPR050205">
    <property type="entry name" value="CDPK_Ser/Thr_kinases"/>
</dbReference>
<evidence type="ECO:0000256" key="3">
    <source>
        <dbReference type="ARBA" id="ARBA00022553"/>
    </source>
</evidence>
<dbReference type="Proteomes" id="UP000238479">
    <property type="component" value="Chromosome 1"/>
</dbReference>
<gene>
    <name evidence="9" type="ORF">RchiOBHm_Chr1g0315951</name>
</gene>
<protein>
    <submittedName>
        <fullName evidence="9">Putative non-specific serine/threonine protein kinase</fullName>
        <ecNumber evidence="9">2.7.11.1</ecNumber>
    </submittedName>
</protein>
<accession>A0A2P6S7I1</accession>
<sequence length="89" mass="9990">MLDPDPKKWLTAQEVLDHPCIQNTKVAPNVPLGEIVRARLKQFSVMNKLRKRAIGVIAEHLSVEEIAGIKEAFQLMDTDNKGKVSLDQL</sequence>
<dbReference type="EC" id="2.7.11.1" evidence="9"/>
<dbReference type="PANTHER" id="PTHR24349">
    <property type="entry name" value="SERINE/THREONINE-PROTEIN KINASE"/>
    <property type="match status" value="1"/>
</dbReference>
<dbReference type="GO" id="GO:0004674">
    <property type="term" value="F:protein serine/threonine kinase activity"/>
    <property type="evidence" value="ECO:0007669"/>
    <property type="project" value="UniProtKB-KW"/>
</dbReference>
<dbReference type="Gramene" id="PRQ54642">
    <property type="protein sequence ID" value="PRQ54642"/>
    <property type="gene ID" value="RchiOBHm_Chr1g0315951"/>
</dbReference>